<protein>
    <submittedName>
        <fullName evidence="1">Uncharacterized protein</fullName>
    </submittedName>
</protein>
<dbReference type="Proteomes" id="UP000240317">
    <property type="component" value="Unassembled WGS sequence"/>
</dbReference>
<keyword evidence="2" id="KW-1185">Reference proteome</keyword>
<evidence type="ECO:0000313" key="2">
    <source>
        <dbReference type="Proteomes" id="UP000240317"/>
    </source>
</evidence>
<gene>
    <name evidence="1" type="ORF">C8263_13870</name>
</gene>
<evidence type="ECO:0000313" key="1">
    <source>
        <dbReference type="EMBL" id="PTA67179.1"/>
    </source>
</evidence>
<dbReference type="RefSeq" id="WP_107138737.1">
    <property type="nucleotide sequence ID" value="NZ_PYSV01000014.1"/>
</dbReference>
<dbReference type="AlphaFoldDB" id="A0A2T3W5M7"/>
<accession>A0A2T3W5M7</accession>
<name>A0A2T3W5M7_9DEIO</name>
<dbReference type="EMBL" id="PYSV01000014">
    <property type="protein sequence ID" value="PTA67179.1"/>
    <property type="molecule type" value="Genomic_DNA"/>
</dbReference>
<sequence length="72" mass="7993">MIRGTFEATLAFAPDRPLFDEDARCAEQVADDDLPEALALRGPRGVGQRDMLLSIEGDWAGFRPLHPEEEPL</sequence>
<dbReference type="OrthoDB" id="70372at2"/>
<proteinExistence type="predicted"/>
<organism evidence="1 2">
    <name type="scientific">Deinococcus arcticus</name>
    <dbReference type="NCBI Taxonomy" id="2136176"/>
    <lineage>
        <taxon>Bacteria</taxon>
        <taxon>Thermotogati</taxon>
        <taxon>Deinococcota</taxon>
        <taxon>Deinococci</taxon>
        <taxon>Deinococcales</taxon>
        <taxon>Deinococcaceae</taxon>
        <taxon>Deinococcus</taxon>
    </lineage>
</organism>
<comment type="caution">
    <text evidence="1">The sequence shown here is derived from an EMBL/GenBank/DDBJ whole genome shotgun (WGS) entry which is preliminary data.</text>
</comment>
<reference evidence="1 2" key="1">
    <citation type="submission" date="2018-03" db="EMBL/GenBank/DDBJ databases">
        <title>Draft genome of Deinococcus sp. OD32.</title>
        <authorList>
            <person name="Wang X.-P."/>
            <person name="Du Z.-J."/>
        </authorList>
    </citation>
    <scope>NUCLEOTIDE SEQUENCE [LARGE SCALE GENOMIC DNA]</scope>
    <source>
        <strain evidence="1 2">OD32</strain>
    </source>
</reference>